<organism evidence="7 8">
    <name type="scientific">Nocardiopsis mangrovi</name>
    <dbReference type="NCBI Taxonomy" id="1179818"/>
    <lineage>
        <taxon>Bacteria</taxon>
        <taxon>Bacillati</taxon>
        <taxon>Actinomycetota</taxon>
        <taxon>Actinomycetes</taxon>
        <taxon>Streptosporangiales</taxon>
        <taxon>Nocardiopsidaceae</taxon>
        <taxon>Nocardiopsis</taxon>
    </lineage>
</organism>
<comment type="subcellular location">
    <subcellularLocation>
        <location evidence="1">Cell outer membrane</location>
    </subcellularLocation>
</comment>
<feature type="region of interest" description="Disordered" evidence="5">
    <location>
        <begin position="35"/>
        <end position="69"/>
    </location>
</feature>
<dbReference type="PROSITE" id="PS51123">
    <property type="entry name" value="OMPA_2"/>
    <property type="match status" value="1"/>
</dbReference>
<feature type="region of interest" description="Disordered" evidence="5">
    <location>
        <begin position="271"/>
        <end position="300"/>
    </location>
</feature>
<dbReference type="PANTHER" id="PTHR30329:SF21">
    <property type="entry name" value="LIPOPROTEIN YIAD-RELATED"/>
    <property type="match status" value="1"/>
</dbReference>
<reference evidence="8" key="1">
    <citation type="journal article" date="2019" name="Int. J. Syst. Evol. Microbiol.">
        <title>The Global Catalogue of Microorganisms (GCM) 10K type strain sequencing project: providing services to taxonomists for standard genome sequencing and annotation.</title>
        <authorList>
            <consortium name="The Broad Institute Genomics Platform"/>
            <consortium name="The Broad Institute Genome Sequencing Center for Infectious Disease"/>
            <person name="Wu L."/>
            <person name="Ma J."/>
        </authorList>
    </citation>
    <scope>NUCLEOTIDE SEQUENCE [LARGE SCALE GENOMIC DNA]</scope>
    <source>
        <strain evidence="8">XZYJ18</strain>
    </source>
</reference>
<evidence type="ECO:0000256" key="3">
    <source>
        <dbReference type="ARBA" id="ARBA00023237"/>
    </source>
</evidence>
<evidence type="ECO:0000313" key="8">
    <source>
        <dbReference type="Proteomes" id="UP001595923"/>
    </source>
</evidence>
<feature type="domain" description="OmpA-like" evidence="6">
    <location>
        <begin position="233"/>
        <end position="349"/>
    </location>
</feature>
<accession>A0ABV9DQG3</accession>
<proteinExistence type="predicted"/>
<dbReference type="Gene3D" id="3.30.1330.60">
    <property type="entry name" value="OmpA-like domain"/>
    <property type="match status" value="1"/>
</dbReference>
<dbReference type="Proteomes" id="UP001595923">
    <property type="component" value="Unassembled WGS sequence"/>
</dbReference>
<evidence type="ECO:0000256" key="4">
    <source>
        <dbReference type="PROSITE-ProRule" id="PRU00473"/>
    </source>
</evidence>
<evidence type="ECO:0000256" key="1">
    <source>
        <dbReference type="ARBA" id="ARBA00004442"/>
    </source>
</evidence>
<sequence>MLIPSGSPTAWRPLRIALPLLAGSFLLTSCVSGDGGDAGDSDQQQDQDGDSGASGDGEPLATSLSTSTSYGSNVQLDINTLERESDDVVVLEMTATNLSENDTVTFDYALMAADGKFRTPDGVTLVDTVNRERYFPLMNTDGSTCLCSGYEQNSVIPAGESLDIWVAFPAPPDDVTSVAVATPATADFMNIPLSEASDPEEDIANATVEDPRILPLSGFQDDIDGTTSREESGDETSILLSSDVLFELNESDLTPDADEALEQVAAEIDASSGEEIRIDGYTDNSGSDSINNPLSEERAESVRDRLDDLVTRDGVSFEVAGHGSSDPVADNGTEDGREKNRRVTVTFGK</sequence>
<dbReference type="InterPro" id="IPR006665">
    <property type="entry name" value="OmpA-like"/>
</dbReference>
<dbReference type="RefSeq" id="WP_378571078.1">
    <property type="nucleotide sequence ID" value="NZ_JBHSFQ010000002.1"/>
</dbReference>
<dbReference type="PRINTS" id="PR01023">
    <property type="entry name" value="NAFLGMOTY"/>
</dbReference>
<dbReference type="InterPro" id="IPR050330">
    <property type="entry name" value="Bact_OuterMem_StrucFunc"/>
</dbReference>
<dbReference type="InterPro" id="IPR036737">
    <property type="entry name" value="OmpA-like_sf"/>
</dbReference>
<dbReference type="EMBL" id="JBHSFQ010000002">
    <property type="protein sequence ID" value="MFC4560697.1"/>
    <property type="molecule type" value="Genomic_DNA"/>
</dbReference>
<protein>
    <submittedName>
        <fullName evidence="7">OmpA family protein</fullName>
    </submittedName>
</protein>
<dbReference type="CDD" id="cd07185">
    <property type="entry name" value="OmpA_C-like"/>
    <property type="match status" value="1"/>
</dbReference>
<gene>
    <name evidence="7" type="ORF">ACFO4E_02375</name>
</gene>
<feature type="compositionally biased region" description="Polar residues" evidence="5">
    <location>
        <begin position="282"/>
        <end position="294"/>
    </location>
</feature>
<name>A0ABV9DQG3_9ACTN</name>
<feature type="compositionally biased region" description="Acidic residues" evidence="5">
    <location>
        <begin position="37"/>
        <end position="49"/>
    </location>
</feature>
<dbReference type="InterPro" id="IPR006664">
    <property type="entry name" value="OMP_bac"/>
</dbReference>
<feature type="region of interest" description="Disordered" evidence="5">
    <location>
        <begin position="318"/>
        <end position="349"/>
    </location>
</feature>
<dbReference type="PANTHER" id="PTHR30329">
    <property type="entry name" value="STATOR ELEMENT OF FLAGELLAR MOTOR COMPLEX"/>
    <property type="match status" value="1"/>
</dbReference>
<comment type="caution">
    <text evidence="7">The sequence shown here is derived from an EMBL/GenBank/DDBJ whole genome shotgun (WGS) entry which is preliminary data.</text>
</comment>
<keyword evidence="8" id="KW-1185">Reference proteome</keyword>
<keyword evidence="2 4" id="KW-0472">Membrane</keyword>
<dbReference type="PRINTS" id="PR01021">
    <property type="entry name" value="OMPADOMAIN"/>
</dbReference>
<evidence type="ECO:0000256" key="5">
    <source>
        <dbReference type="SAM" id="MobiDB-lite"/>
    </source>
</evidence>
<evidence type="ECO:0000259" key="6">
    <source>
        <dbReference type="PROSITE" id="PS51123"/>
    </source>
</evidence>
<evidence type="ECO:0000256" key="2">
    <source>
        <dbReference type="ARBA" id="ARBA00023136"/>
    </source>
</evidence>
<dbReference type="Pfam" id="PF00691">
    <property type="entry name" value="OmpA"/>
    <property type="match status" value="1"/>
</dbReference>
<dbReference type="SUPFAM" id="SSF103088">
    <property type="entry name" value="OmpA-like"/>
    <property type="match status" value="1"/>
</dbReference>
<evidence type="ECO:0000313" key="7">
    <source>
        <dbReference type="EMBL" id="MFC4560697.1"/>
    </source>
</evidence>
<keyword evidence="3" id="KW-0998">Cell outer membrane</keyword>